<sequence length="130" mass="13573">MNDEALLVARLFLGIPFILWGVMKLRGGEAKLEPMLTGLGIPDAKLLAYLVGLCEFIGGVGVTIGYPVRTVGILLGLWCLVAGYAAHRKDISQLLTHVAMAGGFFLLAAVGAGSIALFGGAPTGRFAYLP</sequence>
<feature type="transmembrane region" description="Helical" evidence="7">
    <location>
        <begin position="6"/>
        <end position="25"/>
    </location>
</feature>
<organism evidence="8 9">
    <name type="scientific">Verticiella sediminum</name>
    <dbReference type="NCBI Taxonomy" id="1247510"/>
    <lineage>
        <taxon>Bacteria</taxon>
        <taxon>Pseudomonadati</taxon>
        <taxon>Pseudomonadota</taxon>
        <taxon>Betaproteobacteria</taxon>
        <taxon>Burkholderiales</taxon>
        <taxon>Alcaligenaceae</taxon>
        <taxon>Verticiella</taxon>
    </lineage>
</organism>
<feature type="transmembrane region" description="Helical" evidence="7">
    <location>
        <begin position="70"/>
        <end position="86"/>
    </location>
</feature>
<dbReference type="InterPro" id="IPR051907">
    <property type="entry name" value="DoxX-like_oxidoreductase"/>
</dbReference>
<evidence type="ECO:0000256" key="1">
    <source>
        <dbReference type="ARBA" id="ARBA00004651"/>
    </source>
</evidence>
<keyword evidence="6 7" id="KW-0472">Membrane</keyword>
<comment type="subcellular location">
    <subcellularLocation>
        <location evidence="1">Cell membrane</location>
        <topology evidence="1">Multi-pass membrane protein</topology>
    </subcellularLocation>
</comment>
<gene>
    <name evidence="8" type="ORF">FOZ76_07450</name>
</gene>
<dbReference type="InterPro" id="IPR032808">
    <property type="entry name" value="DoxX"/>
</dbReference>
<evidence type="ECO:0000313" key="8">
    <source>
        <dbReference type="EMBL" id="TSH97142.1"/>
    </source>
</evidence>
<reference evidence="8 9" key="1">
    <citation type="submission" date="2019-07" db="EMBL/GenBank/DDBJ databases">
        <title>Qingshengfaniella alkalisoli gen. nov., sp. nov., isolated from saline soil.</title>
        <authorList>
            <person name="Xu L."/>
            <person name="Huang X.-X."/>
            <person name="Sun J.-Q."/>
        </authorList>
    </citation>
    <scope>NUCLEOTIDE SEQUENCE [LARGE SCALE GENOMIC DNA]</scope>
    <source>
        <strain evidence="8 9">DSM 27279</strain>
    </source>
</reference>
<protein>
    <submittedName>
        <fullName evidence="8">DoxX family protein</fullName>
    </submittedName>
</protein>
<evidence type="ECO:0000256" key="4">
    <source>
        <dbReference type="ARBA" id="ARBA00022692"/>
    </source>
</evidence>
<evidence type="ECO:0000256" key="3">
    <source>
        <dbReference type="ARBA" id="ARBA00022475"/>
    </source>
</evidence>
<keyword evidence="4 7" id="KW-0812">Transmembrane</keyword>
<evidence type="ECO:0000313" key="9">
    <source>
        <dbReference type="Proteomes" id="UP000318405"/>
    </source>
</evidence>
<feature type="transmembrane region" description="Helical" evidence="7">
    <location>
        <begin position="46"/>
        <end position="64"/>
    </location>
</feature>
<evidence type="ECO:0000256" key="2">
    <source>
        <dbReference type="ARBA" id="ARBA00006679"/>
    </source>
</evidence>
<dbReference type="OrthoDB" id="5398343at2"/>
<proteinExistence type="inferred from homology"/>
<dbReference type="AlphaFoldDB" id="A0A556AW04"/>
<keyword evidence="9" id="KW-1185">Reference proteome</keyword>
<accession>A0A556AW04</accession>
<evidence type="ECO:0000256" key="6">
    <source>
        <dbReference type="ARBA" id="ARBA00023136"/>
    </source>
</evidence>
<evidence type="ECO:0000256" key="5">
    <source>
        <dbReference type="ARBA" id="ARBA00022989"/>
    </source>
</evidence>
<keyword evidence="3" id="KW-1003">Cell membrane</keyword>
<dbReference type="EMBL" id="VLTJ01000011">
    <property type="protein sequence ID" value="TSH97142.1"/>
    <property type="molecule type" value="Genomic_DNA"/>
</dbReference>
<feature type="transmembrane region" description="Helical" evidence="7">
    <location>
        <begin position="98"/>
        <end position="121"/>
    </location>
</feature>
<evidence type="ECO:0000256" key="7">
    <source>
        <dbReference type="SAM" id="Phobius"/>
    </source>
</evidence>
<name>A0A556AW04_9BURK</name>
<comment type="similarity">
    <text evidence="2">Belongs to the DoxX family.</text>
</comment>
<comment type="caution">
    <text evidence="8">The sequence shown here is derived from an EMBL/GenBank/DDBJ whole genome shotgun (WGS) entry which is preliminary data.</text>
</comment>
<dbReference type="Pfam" id="PF07681">
    <property type="entry name" value="DoxX"/>
    <property type="match status" value="1"/>
</dbReference>
<dbReference type="GO" id="GO:0005886">
    <property type="term" value="C:plasma membrane"/>
    <property type="evidence" value="ECO:0007669"/>
    <property type="project" value="UniProtKB-SubCell"/>
</dbReference>
<dbReference type="Proteomes" id="UP000318405">
    <property type="component" value="Unassembled WGS sequence"/>
</dbReference>
<keyword evidence="5 7" id="KW-1133">Transmembrane helix</keyword>
<dbReference type="RefSeq" id="WP_143947509.1">
    <property type="nucleotide sequence ID" value="NZ_BAABMB010000002.1"/>
</dbReference>
<dbReference type="PANTHER" id="PTHR33452:SF1">
    <property type="entry name" value="INNER MEMBRANE PROTEIN YPHA-RELATED"/>
    <property type="match status" value="1"/>
</dbReference>
<dbReference type="PANTHER" id="PTHR33452">
    <property type="entry name" value="OXIDOREDUCTASE CATD-RELATED"/>
    <property type="match status" value="1"/>
</dbReference>